<sequence>MAQKFRPAGSKNVRRKNIAARLVSISAISATSYMLMLANANGPAFNPDLQTPPLAVGAIVPETGSPITDPVNIIFQSATFVGPNRSLKTNRMRPEIDVIELSRSFNKARLRLAQLRASEPAQLDPLPQNSGLNIAGITAMEIPAPISIAAVDPALASAALAAIAKATPLDPSVPRPNVISSKLAYARAVAPTTQRELNRYSERDRWCLSSAIYFEARGESYRGQVAVAQVVMNRVKHPLYPDTICGVVFQNQSWRDRCQFSFACDGKPERVTEPKAWARAQEITQKVTTGKIYLSEVANATHYHANYVHPSWAKRMERVTAIGTHIFYRFRS</sequence>
<evidence type="ECO:0000259" key="1">
    <source>
        <dbReference type="Pfam" id="PF07486"/>
    </source>
</evidence>
<dbReference type="InterPro" id="IPR011105">
    <property type="entry name" value="Cell_wall_hydrolase_SleB"/>
</dbReference>
<proteinExistence type="predicted"/>
<dbReference type="Gene3D" id="1.10.10.2520">
    <property type="entry name" value="Cell wall hydrolase SleB, domain 1"/>
    <property type="match status" value="1"/>
</dbReference>
<dbReference type="GO" id="GO:0016787">
    <property type="term" value="F:hydrolase activity"/>
    <property type="evidence" value="ECO:0007669"/>
    <property type="project" value="InterPro"/>
</dbReference>
<feature type="domain" description="Cell wall hydrolase SleB" evidence="1">
    <location>
        <begin position="218"/>
        <end position="328"/>
    </location>
</feature>
<evidence type="ECO:0000313" key="2">
    <source>
        <dbReference type="EMBL" id="VAW23154.1"/>
    </source>
</evidence>
<dbReference type="EMBL" id="UOEO01000225">
    <property type="protein sequence ID" value="VAW23154.1"/>
    <property type="molecule type" value="Genomic_DNA"/>
</dbReference>
<gene>
    <name evidence="2" type="ORF">MNBD_ALPHA12-1527</name>
</gene>
<dbReference type="InterPro" id="IPR042047">
    <property type="entry name" value="SleB_dom1"/>
</dbReference>
<name>A0A3B0USU4_9ZZZZ</name>
<accession>A0A3B0USU4</accession>
<dbReference type="AlphaFoldDB" id="A0A3B0USU4"/>
<dbReference type="Pfam" id="PF07486">
    <property type="entry name" value="Hydrolase_2"/>
    <property type="match status" value="1"/>
</dbReference>
<reference evidence="2" key="1">
    <citation type="submission" date="2018-06" db="EMBL/GenBank/DDBJ databases">
        <authorList>
            <person name="Zhirakovskaya E."/>
        </authorList>
    </citation>
    <scope>NUCLEOTIDE SEQUENCE</scope>
</reference>
<organism evidence="2">
    <name type="scientific">hydrothermal vent metagenome</name>
    <dbReference type="NCBI Taxonomy" id="652676"/>
    <lineage>
        <taxon>unclassified sequences</taxon>
        <taxon>metagenomes</taxon>
        <taxon>ecological metagenomes</taxon>
    </lineage>
</organism>
<protein>
    <recommendedName>
        <fullName evidence="1">Cell wall hydrolase SleB domain-containing protein</fullName>
    </recommendedName>
</protein>